<dbReference type="EMBL" id="FOJW01000002">
    <property type="protein sequence ID" value="SFA84653.1"/>
    <property type="molecule type" value="Genomic_DNA"/>
</dbReference>
<evidence type="ECO:0000259" key="2">
    <source>
        <dbReference type="Pfam" id="PF01636"/>
    </source>
</evidence>
<proteinExistence type="predicted"/>
<dbReference type="InterPro" id="IPR011009">
    <property type="entry name" value="Kinase-like_dom_sf"/>
</dbReference>
<feature type="domain" description="Aminoglycoside phosphotransferase" evidence="2">
    <location>
        <begin position="29"/>
        <end position="244"/>
    </location>
</feature>
<reference evidence="3 4" key="1">
    <citation type="submission" date="2016-10" db="EMBL/GenBank/DDBJ databases">
        <authorList>
            <person name="de Groot N.N."/>
        </authorList>
    </citation>
    <scope>NUCLEOTIDE SEQUENCE [LARGE SCALE GENOMIC DNA]</scope>
    <source>
        <strain evidence="3 4">CGMCC 1.3702</strain>
    </source>
</reference>
<dbReference type="GO" id="GO:0016740">
    <property type="term" value="F:transferase activity"/>
    <property type="evidence" value="ECO:0007669"/>
    <property type="project" value="UniProtKB-KW"/>
</dbReference>
<protein>
    <submittedName>
        <fullName evidence="3">Aminoglycoside 2''-phosphotransferase</fullName>
    </submittedName>
</protein>
<keyword evidence="3" id="KW-0808">Transferase</keyword>
<evidence type="ECO:0000313" key="3">
    <source>
        <dbReference type="EMBL" id="SFA84653.1"/>
    </source>
</evidence>
<feature type="coiled-coil region" evidence="1">
    <location>
        <begin position="271"/>
        <end position="298"/>
    </location>
</feature>
<dbReference type="Pfam" id="PF01636">
    <property type="entry name" value="APH"/>
    <property type="match status" value="1"/>
</dbReference>
<dbReference type="PANTHER" id="PTHR21310">
    <property type="entry name" value="AMINOGLYCOSIDE PHOSPHOTRANSFERASE-RELATED-RELATED"/>
    <property type="match status" value="1"/>
</dbReference>
<dbReference type="Gene3D" id="3.90.1200.10">
    <property type="match status" value="1"/>
</dbReference>
<dbReference type="InterPro" id="IPR002575">
    <property type="entry name" value="Aminoglycoside_PTrfase"/>
</dbReference>
<keyword evidence="4" id="KW-1185">Reference proteome</keyword>
<evidence type="ECO:0000313" key="4">
    <source>
        <dbReference type="Proteomes" id="UP000198642"/>
    </source>
</evidence>
<name>A0A1I0W9G5_9BACI</name>
<dbReference type="OrthoDB" id="60975at2"/>
<dbReference type="PANTHER" id="PTHR21310:SF15">
    <property type="entry name" value="AMINOGLYCOSIDE PHOSPHOTRANSFERASE DOMAIN-CONTAINING PROTEIN"/>
    <property type="match status" value="1"/>
</dbReference>
<keyword evidence="1" id="KW-0175">Coiled coil</keyword>
<sequence length="305" mass="35480">MNKSIDNVEFEWVQRTVKNNFNNMKVDHIMKLGEGWMSRAYLINDQLVFRFPKEKQGAVDLEKEIKGLPILKQHISLCIPEFIYHGEQMNGFPFVGYRILSGVPMDEPQFHTLPSATRDRIAVQVAEFMDQMQSFDVFQATTLDIPNHAFHDVYADLYEEVKKKAFPEMNTEIQTYLSSRFDTYLSNHEYVSYTAKLLHADLSLDHLLYDPHKQALTGIIDFGDMKIGDPDYEYLYLLEECGETFTRKVMEIRGEKNMDKVLDKLAFFLTADNVVLLLEGLQRKNQDLIDEAIKILQNESQVSQK</sequence>
<evidence type="ECO:0000256" key="1">
    <source>
        <dbReference type="SAM" id="Coils"/>
    </source>
</evidence>
<dbReference type="SUPFAM" id="SSF56112">
    <property type="entry name" value="Protein kinase-like (PK-like)"/>
    <property type="match status" value="1"/>
</dbReference>
<dbReference type="RefSeq" id="WP_090233995.1">
    <property type="nucleotide sequence ID" value="NZ_FOJW01000002.1"/>
</dbReference>
<dbReference type="AlphaFoldDB" id="A0A1I0W9G5"/>
<dbReference type="InterPro" id="IPR051678">
    <property type="entry name" value="AGP_Transferase"/>
</dbReference>
<organism evidence="3 4">
    <name type="scientific">Lentibacillus halodurans</name>
    <dbReference type="NCBI Taxonomy" id="237679"/>
    <lineage>
        <taxon>Bacteria</taxon>
        <taxon>Bacillati</taxon>
        <taxon>Bacillota</taxon>
        <taxon>Bacilli</taxon>
        <taxon>Bacillales</taxon>
        <taxon>Bacillaceae</taxon>
        <taxon>Lentibacillus</taxon>
    </lineage>
</organism>
<dbReference type="STRING" id="237679.SAMN04488072_102286"/>
<gene>
    <name evidence="3" type="ORF">SAMN04488072_102286</name>
</gene>
<dbReference type="Proteomes" id="UP000198642">
    <property type="component" value="Unassembled WGS sequence"/>
</dbReference>
<accession>A0A1I0W9G5</accession>
<dbReference type="Gene3D" id="3.30.200.20">
    <property type="entry name" value="Phosphorylase Kinase, domain 1"/>
    <property type="match status" value="1"/>
</dbReference>